<dbReference type="OrthoDB" id="6109609at2759"/>
<name>A0A075ASW7_ROZAC</name>
<reference evidence="1 3" key="1">
    <citation type="journal article" date="2013" name="Curr. Biol.">
        <title>Shared signatures of parasitism and phylogenomics unite Cryptomycota and microsporidia.</title>
        <authorList>
            <person name="James T.Y."/>
            <person name="Pelin A."/>
            <person name="Bonen L."/>
            <person name="Ahrendt S."/>
            <person name="Sain D."/>
            <person name="Corradi N."/>
            <person name="Stajich J.E."/>
        </authorList>
    </citation>
    <scope>NUCLEOTIDE SEQUENCE [LARGE SCALE GENOMIC DNA]</scope>
    <source>
        <strain evidence="1 3">CSF55</strain>
        <strain evidence="1 3">CSF55</strain>
    </source>
</reference>
<dbReference type="EMBL" id="ML004987">
    <property type="protein sequence ID" value="RKP21107.1"/>
    <property type="molecule type" value="Genomic_DNA"/>
</dbReference>
<protein>
    <submittedName>
        <fullName evidence="1">Uncharacterized protein</fullName>
    </submittedName>
</protein>
<proteinExistence type="predicted"/>
<dbReference type="Proteomes" id="UP000030755">
    <property type="component" value="Unassembled WGS sequence"/>
</dbReference>
<keyword evidence="3" id="KW-1185">Reference proteome</keyword>
<evidence type="ECO:0000313" key="3">
    <source>
        <dbReference type="Proteomes" id="UP000030755"/>
    </source>
</evidence>
<dbReference type="AlphaFoldDB" id="A0A075ASW7"/>
<evidence type="ECO:0000313" key="2">
    <source>
        <dbReference type="EMBL" id="RKP21107.1"/>
    </source>
</evidence>
<gene>
    <name evidence="1" type="ORF">O9G_001616</name>
    <name evidence="2" type="ORF">ROZALSC1DRAFT_27452</name>
</gene>
<organism evidence="1 3">
    <name type="scientific">Rozella allomycis (strain CSF55)</name>
    <dbReference type="NCBI Taxonomy" id="988480"/>
    <lineage>
        <taxon>Eukaryota</taxon>
        <taxon>Fungi</taxon>
        <taxon>Fungi incertae sedis</taxon>
        <taxon>Cryptomycota</taxon>
        <taxon>Cryptomycota incertae sedis</taxon>
        <taxon>Rozella</taxon>
    </lineage>
</organism>
<accession>A0A075ASW7</accession>
<dbReference type="HOGENOM" id="CLU_704288_0_0_1"/>
<evidence type="ECO:0000313" key="4">
    <source>
        <dbReference type="Proteomes" id="UP000281549"/>
    </source>
</evidence>
<sequence>MNQGIRFNGKGLEYVKFKKPRIIGLYVNFLSCSSWAEYPKMQPLCIQAKNFEVNNIGFMSSSSSIELDINDKLFTRSSLTEPLTILLNSSDDASKKTVADKIKEFVSMIQYNQIVIKPSGPRFCSCDGVKIFKLESEGDLEGAVDHVLHLLSICSDNDSVLVDKKIESPTISLDKSTFNGPVALLDHKFDWVLRVVCAKNANGETCGGLARVGKRGAPVNAGPNGGFWTSIEDAFRRAEISNWDECFREIKDLGRKFFEEWSQYEKTMTRADGGPYRAETMMVGLDVMLHLDGFDEHGKPIASPYIIEVNDHDCGGFDAYDILTPGNEGGMIRGFINAGLQRIDSIKDELLKKLRNSSFDLSKEETIYECPLDINAIRGGGSERMDYNCFRI</sequence>
<reference evidence="4" key="2">
    <citation type="journal article" date="2018" name="Nat. Microbiol.">
        <title>Leveraging single-cell genomics to expand the fungal tree of life.</title>
        <authorList>
            <person name="Ahrendt S.R."/>
            <person name="Quandt C.A."/>
            <person name="Ciobanu D."/>
            <person name="Clum A."/>
            <person name="Salamov A."/>
            <person name="Andreopoulos B."/>
            <person name="Cheng J.F."/>
            <person name="Woyke T."/>
            <person name="Pelin A."/>
            <person name="Henrissat B."/>
            <person name="Reynolds N.K."/>
            <person name="Benny G.L."/>
            <person name="Smith M.E."/>
            <person name="James T.Y."/>
            <person name="Grigoriev I.V."/>
        </authorList>
    </citation>
    <scope>NUCLEOTIDE SEQUENCE [LARGE SCALE GENOMIC DNA]</scope>
    <source>
        <strain evidence="4">CSF55</strain>
    </source>
</reference>
<dbReference type="Proteomes" id="UP000281549">
    <property type="component" value="Unassembled WGS sequence"/>
</dbReference>
<evidence type="ECO:0000313" key="1">
    <source>
        <dbReference type="EMBL" id="EPZ33265.1"/>
    </source>
</evidence>
<dbReference type="EMBL" id="KE561068">
    <property type="protein sequence ID" value="EPZ33265.1"/>
    <property type="molecule type" value="Genomic_DNA"/>
</dbReference>
<reference evidence="2" key="3">
    <citation type="submission" date="2018-08" db="EMBL/GenBank/DDBJ databases">
        <title>Leveraging single-cell genomics to expand the Fungal Tree of Life.</title>
        <authorList>
            <consortium name="DOE Joint Genome Institute"/>
            <person name="Ahrendt S.R."/>
            <person name="Quandt C.A."/>
            <person name="Ciobanu D."/>
            <person name="Clum A."/>
            <person name="Salamov A."/>
            <person name="Andreopoulos B."/>
            <person name="Cheng J.-F."/>
            <person name="Woyke T."/>
            <person name="Pelin A."/>
            <person name="Henrissat B."/>
            <person name="Reynolds N."/>
            <person name="Benny G.L."/>
            <person name="Smith M.E."/>
            <person name="James T.Y."/>
            <person name="Grigoriev I.V."/>
        </authorList>
    </citation>
    <scope>NUCLEOTIDE SEQUENCE</scope>
    <source>
        <strain evidence="2">CSF55</strain>
    </source>
</reference>